<evidence type="ECO:0000313" key="2">
    <source>
        <dbReference type="EMBL" id="GEB55673.1"/>
    </source>
</evidence>
<feature type="transmembrane region" description="Helical" evidence="1">
    <location>
        <begin position="12"/>
        <end position="32"/>
    </location>
</feature>
<evidence type="ECO:0000256" key="1">
    <source>
        <dbReference type="SAM" id="Phobius"/>
    </source>
</evidence>
<comment type="caution">
    <text evidence="2">The sequence shown here is derived from an EMBL/GenBank/DDBJ whole genome shotgun (WGS) entry which is preliminary data.</text>
</comment>
<keyword evidence="1" id="KW-0812">Transmembrane</keyword>
<dbReference type="EMBL" id="BJMN01000007">
    <property type="protein sequence ID" value="GEB55673.1"/>
    <property type="molecule type" value="Genomic_DNA"/>
</dbReference>
<feature type="transmembrane region" description="Helical" evidence="1">
    <location>
        <begin position="38"/>
        <end position="55"/>
    </location>
</feature>
<protein>
    <submittedName>
        <fullName evidence="2">Uncharacterized protein</fullName>
    </submittedName>
</protein>
<sequence length="131" mass="13894">MQAAAREGVHPWQFGLVLLAATTPLIPLISWSGQGYDILSLALVTAGVAALPLLLHARPSGFGWCIAVVSVLLLPWTFVGAMAGMFLFFPSVLQLWLAAGADPRRRPTAAKVMTVAGLLLSVVVLARFLSE</sequence>
<feature type="transmembrane region" description="Helical" evidence="1">
    <location>
        <begin position="109"/>
        <end position="129"/>
    </location>
</feature>
<accession>A0A4Y3RG73</accession>
<dbReference type="RefSeq" id="WP_141294128.1">
    <property type="nucleotide sequence ID" value="NZ_BJMN01000007.1"/>
</dbReference>
<reference evidence="2 3" key="1">
    <citation type="submission" date="2019-06" db="EMBL/GenBank/DDBJ databases">
        <title>Whole genome shotgun sequence of Streptomyces gardneri NBRC 12865.</title>
        <authorList>
            <person name="Hosoyama A."/>
            <person name="Uohara A."/>
            <person name="Ohji S."/>
            <person name="Ichikawa N."/>
        </authorList>
    </citation>
    <scope>NUCLEOTIDE SEQUENCE [LARGE SCALE GENOMIC DNA]</scope>
    <source>
        <strain evidence="2 3">NBRC 12865</strain>
    </source>
</reference>
<dbReference type="OrthoDB" id="4304518at2"/>
<keyword evidence="1" id="KW-1133">Transmembrane helix</keyword>
<dbReference type="Proteomes" id="UP000315226">
    <property type="component" value="Unassembled WGS sequence"/>
</dbReference>
<keyword evidence="1" id="KW-0472">Membrane</keyword>
<gene>
    <name evidence="2" type="ORF">SGA01_12780</name>
</gene>
<dbReference type="AlphaFoldDB" id="A0A4Y3RG73"/>
<evidence type="ECO:0000313" key="3">
    <source>
        <dbReference type="Proteomes" id="UP000315226"/>
    </source>
</evidence>
<keyword evidence="3" id="KW-1185">Reference proteome</keyword>
<feature type="transmembrane region" description="Helical" evidence="1">
    <location>
        <begin position="62"/>
        <end position="89"/>
    </location>
</feature>
<name>A0A4Y3RG73_9ACTN</name>
<organism evidence="2 3">
    <name type="scientific">Streptomyces gardneri</name>
    <dbReference type="NCBI Taxonomy" id="66892"/>
    <lineage>
        <taxon>Bacteria</taxon>
        <taxon>Bacillati</taxon>
        <taxon>Actinomycetota</taxon>
        <taxon>Actinomycetes</taxon>
        <taxon>Kitasatosporales</taxon>
        <taxon>Streptomycetaceae</taxon>
        <taxon>Streptomyces</taxon>
    </lineage>
</organism>
<proteinExistence type="predicted"/>